<evidence type="ECO:0000256" key="1">
    <source>
        <dbReference type="SAM" id="Coils"/>
    </source>
</evidence>
<comment type="caution">
    <text evidence="3">The sequence shown here is derived from an EMBL/GenBank/DDBJ whole genome shotgun (WGS) entry which is preliminary data.</text>
</comment>
<dbReference type="OrthoDB" id="2436455at2759"/>
<gene>
    <name evidence="3" type="ORF">LSTR_LSTR004111</name>
</gene>
<dbReference type="SMR" id="A0A482WGS0"/>
<proteinExistence type="predicted"/>
<protein>
    <submittedName>
        <fullName evidence="3">Uncharacterized protein</fullName>
    </submittedName>
</protein>
<dbReference type="AlphaFoldDB" id="A0A482WGS0"/>
<dbReference type="Proteomes" id="UP000291343">
    <property type="component" value="Unassembled WGS sequence"/>
</dbReference>
<evidence type="ECO:0000313" key="3">
    <source>
        <dbReference type="EMBL" id="RZF32683.1"/>
    </source>
</evidence>
<keyword evidence="1" id="KW-0175">Coiled coil</keyword>
<feature type="region of interest" description="Disordered" evidence="2">
    <location>
        <begin position="516"/>
        <end position="626"/>
    </location>
</feature>
<organism evidence="3 4">
    <name type="scientific">Laodelphax striatellus</name>
    <name type="common">Small brown planthopper</name>
    <name type="synonym">Delphax striatella</name>
    <dbReference type="NCBI Taxonomy" id="195883"/>
    <lineage>
        <taxon>Eukaryota</taxon>
        <taxon>Metazoa</taxon>
        <taxon>Ecdysozoa</taxon>
        <taxon>Arthropoda</taxon>
        <taxon>Hexapoda</taxon>
        <taxon>Insecta</taxon>
        <taxon>Pterygota</taxon>
        <taxon>Neoptera</taxon>
        <taxon>Paraneoptera</taxon>
        <taxon>Hemiptera</taxon>
        <taxon>Auchenorrhyncha</taxon>
        <taxon>Fulgoroidea</taxon>
        <taxon>Delphacidae</taxon>
        <taxon>Criomorphinae</taxon>
        <taxon>Laodelphax</taxon>
    </lineage>
</organism>
<evidence type="ECO:0000313" key="4">
    <source>
        <dbReference type="Proteomes" id="UP000291343"/>
    </source>
</evidence>
<sequence>MTCLNEKIELLSQEISNLQRVLESSENKYEDLKVQELKKCEEISELRDKIHSQNQEIITMRNDYEVLTKDSSKELASKVRSIENLNDIVSTKEQELVTYQDQIECLKVRCSEKDQEIYNLNKRLDIQTQESLTLNRNLERAENDLVALKAQEKRNIEEISKLASTHSQNQEIIILKEELEKLEKNSSEELASKVREIETLSSMISRKEKELTTHQNEIESLKKEYSEKELQKDRKMAGLIQEVEVQSQEITTLTEQIDSLNKELRLMKKDHETLKSKYRDLEEIKTVDVEAIRNKYEEKLDLLKEKMKRFWREDVKQKAEEFEGKLRQYKEKICKDETHIAELSSQLWETSDRLLRTQKEFVKMKTLYEELRLAHEALTQDSYARRRSLSVDAFPMKSKERDTDSHKFLLDFQDESESGNPRRRSLLPSGMGKKFLSSGRVFPSEDETGEVFDNRNLAELKEGRYNTGADEDRMSILMMRNSLCPPHLKSSYPAETQFLIPDGPKENDIKSGTEVICQSGALKKRDRTQITYKKPGPPTPSKNGGRLGNQESGRSQGGGVLRELQLPSSASSRRSSSGSTSSAAEPRTSITPSRLRALFTATGRRTNRDENTPTSVKDSPSQRNRLSFFNRHFRNRDSRSQF</sequence>
<accession>A0A482WGS0</accession>
<evidence type="ECO:0000256" key="2">
    <source>
        <dbReference type="SAM" id="MobiDB-lite"/>
    </source>
</evidence>
<name>A0A482WGS0_LAOST</name>
<keyword evidence="4" id="KW-1185">Reference proteome</keyword>
<feature type="compositionally biased region" description="Polar residues" evidence="2">
    <location>
        <begin position="612"/>
        <end position="626"/>
    </location>
</feature>
<dbReference type="InParanoid" id="A0A482WGS0"/>
<feature type="coiled-coil region" evidence="1">
    <location>
        <begin position="1"/>
        <end position="332"/>
    </location>
</feature>
<reference evidence="3 4" key="1">
    <citation type="journal article" date="2017" name="Gigascience">
        <title>Genome sequence of the small brown planthopper, Laodelphax striatellus.</title>
        <authorList>
            <person name="Zhu J."/>
            <person name="Jiang F."/>
            <person name="Wang X."/>
            <person name="Yang P."/>
            <person name="Bao Y."/>
            <person name="Zhao W."/>
            <person name="Wang W."/>
            <person name="Lu H."/>
            <person name="Wang Q."/>
            <person name="Cui N."/>
            <person name="Li J."/>
            <person name="Chen X."/>
            <person name="Luo L."/>
            <person name="Yu J."/>
            <person name="Kang L."/>
            <person name="Cui F."/>
        </authorList>
    </citation>
    <scope>NUCLEOTIDE SEQUENCE [LARGE SCALE GENOMIC DNA]</scope>
    <source>
        <strain evidence="3">Lst14</strain>
    </source>
</reference>
<dbReference type="EMBL" id="QKKF02036132">
    <property type="protein sequence ID" value="RZF32683.1"/>
    <property type="molecule type" value="Genomic_DNA"/>
</dbReference>
<dbReference type="STRING" id="195883.A0A482WGS0"/>
<feature type="compositionally biased region" description="Low complexity" evidence="2">
    <location>
        <begin position="568"/>
        <end position="584"/>
    </location>
</feature>